<accession>A0AAD4V3Y1</accession>
<name>A0AAD4V3Y1_PRUDU</name>
<protein>
    <submittedName>
        <fullName evidence="1">Uncharacterized protein</fullName>
    </submittedName>
</protein>
<dbReference type="EMBL" id="JAJFAZ020000007">
    <property type="protein sequence ID" value="KAI5317127.1"/>
    <property type="molecule type" value="Genomic_DNA"/>
</dbReference>
<evidence type="ECO:0000313" key="1">
    <source>
        <dbReference type="EMBL" id="KAI5317127.1"/>
    </source>
</evidence>
<sequence>MENSIGSLLSRDKDKKSKRILSQPNFNCHRERILTGGETWLSHVLYRNRKSRLGFSIAEVTGQVLLENYARLGDEDAAGLHAITAGTDPKLWKIAARFGMDVLWPDFCCPRRCGRRCPREMRPYFTCG</sequence>
<evidence type="ECO:0000313" key="2">
    <source>
        <dbReference type="Proteomes" id="UP001054821"/>
    </source>
</evidence>
<dbReference type="Proteomes" id="UP001054821">
    <property type="component" value="Chromosome 7"/>
</dbReference>
<dbReference type="AlphaFoldDB" id="A0AAD4V3Y1"/>
<comment type="caution">
    <text evidence="1">The sequence shown here is derived from an EMBL/GenBank/DDBJ whole genome shotgun (WGS) entry which is preliminary data.</text>
</comment>
<gene>
    <name evidence="1" type="ORF">L3X38_036834</name>
</gene>
<reference evidence="1 2" key="1">
    <citation type="journal article" date="2022" name="G3 (Bethesda)">
        <title>Whole-genome sequence and methylome profiling of the almond [Prunus dulcis (Mill.) D.A. Webb] cultivar 'Nonpareil'.</title>
        <authorList>
            <person name="D'Amico-Willman K.M."/>
            <person name="Ouma W.Z."/>
            <person name="Meulia T."/>
            <person name="Sideli G.M."/>
            <person name="Gradziel T.M."/>
            <person name="Fresnedo-Ramirez J."/>
        </authorList>
    </citation>
    <scope>NUCLEOTIDE SEQUENCE [LARGE SCALE GENOMIC DNA]</scope>
    <source>
        <strain evidence="1">Clone GOH B32 T37-40</strain>
    </source>
</reference>
<proteinExistence type="predicted"/>
<organism evidence="1 2">
    <name type="scientific">Prunus dulcis</name>
    <name type="common">Almond</name>
    <name type="synonym">Amygdalus dulcis</name>
    <dbReference type="NCBI Taxonomy" id="3755"/>
    <lineage>
        <taxon>Eukaryota</taxon>
        <taxon>Viridiplantae</taxon>
        <taxon>Streptophyta</taxon>
        <taxon>Embryophyta</taxon>
        <taxon>Tracheophyta</taxon>
        <taxon>Spermatophyta</taxon>
        <taxon>Magnoliopsida</taxon>
        <taxon>eudicotyledons</taxon>
        <taxon>Gunneridae</taxon>
        <taxon>Pentapetalae</taxon>
        <taxon>rosids</taxon>
        <taxon>fabids</taxon>
        <taxon>Rosales</taxon>
        <taxon>Rosaceae</taxon>
        <taxon>Amygdaloideae</taxon>
        <taxon>Amygdaleae</taxon>
        <taxon>Prunus</taxon>
    </lineage>
</organism>
<keyword evidence="2" id="KW-1185">Reference proteome</keyword>